<feature type="compositionally biased region" description="Acidic residues" evidence="1">
    <location>
        <begin position="24"/>
        <end position="36"/>
    </location>
</feature>
<comment type="caution">
    <text evidence="2">The sequence shown here is derived from an EMBL/GenBank/DDBJ whole genome shotgun (WGS) entry which is preliminary data.</text>
</comment>
<evidence type="ECO:0000313" key="2">
    <source>
        <dbReference type="EMBL" id="KPM03859.1"/>
    </source>
</evidence>
<name>A0A131ZZC9_SARSC</name>
<sequence length="206" mass="23247">MRKLMPLLFSSNKSQSASGPETILIDDDLDNGDSDENNSNNDRIHTKNQNTDNITTRVSCENVFYSNHIDFDDNINNNRILDDHDDIENLKNLQNFRIKKVTVTKSTKALPSIDNETIVGRFVTIQNDGHEIQPKDWLNFESRIQTPIATSVVDHRISSSPSSMIKQTDLSMTTSSNNSEKIGVKIISTDTSDDWNHIDPLLNVSD</sequence>
<dbReference type="AlphaFoldDB" id="A0A131ZZC9"/>
<dbReference type="EMBL" id="JXLN01006479">
    <property type="protein sequence ID" value="KPM03859.1"/>
    <property type="molecule type" value="Genomic_DNA"/>
</dbReference>
<evidence type="ECO:0000256" key="1">
    <source>
        <dbReference type="SAM" id="MobiDB-lite"/>
    </source>
</evidence>
<gene>
    <name evidence="2" type="ORF">QR98_0022960</name>
</gene>
<evidence type="ECO:0000313" key="3">
    <source>
        <dbReference type="Proteomes" id="UP000616769"/>
    </source>
</evidence>
<dbReference type="Proteomes" id="UP000616769">
    <property type="component" value="Unassembled WGS sequence"/>
</dbReference>
<accession>A0A131ZZC9</accession>
<feature type="region of interest" description="Disordered" evidence="1">
    <location>
        <begin position="1"/>
        <end position="50"/>
    </location>
</feature>
<organism evidence="2 3">
    <name type="scientific">Sarcoptes scabiei</name>
    <name type="common">Itch mite</name>
    <name type="synonym">Acarus scabiei</name>
    <dbReference type="NCBI Taxonomy" id="52283"/>
    <lineage>
        <taxon>Eukaryota</taxon>
        <taxon>Metazoa</taxon>
        <taxon>Ecdysozoa</taxon>
        <taxon>Arthropoda</taxon>
        <taxon>Chelicerata</taxon>
        <taxon>Arachnida</taxon>
        <taxon>Acari</taxon>
        <taxon>Acariformes</taxon>
        <taxon>Sarcoptiformes</taxon>
        <taxon>Astigmata</taxon>
        <taxon>Psoroptidia</taxon>
        <taxon>Sarcoptoidea</taxon>
        <taxon>Sarcoptidae</taxon>
        <taxon>Sarcoptinae</taxon>
        <taxon>Sarcoptes</taxon>
    </lineage>
</organism>
<dbReference type="OrthoDB" id="6516750at2759"/>
<proteinExistence type="predicted"/>
<reference evidence="2 3" key="1">
    <citation type="journal article" date="2015" name="Parasit. Vectors">
        <title>Draft genome of the scabies mite.</title>
        <authorList>
            <person name="Rider S.D.Jr."/>
            <person name="Morgan M.S."/>
            <person name="Arlian L.G."/>
        </authorList>
    </citation>
    <scope>NUCLEOTIDE SEQUENCE [LARGE SCALE GENOMIC DNA]</scope>
    <source>
        <strain evidence="2">Arlian Lab</strain>
    </source>
</reference>
<feature type="compositionally biased region" description="Polar residues" evidence="1">
    <location>
        <begin position="9"/>
        <end position="19"/>
    </location>
</feature>
<dbReference type="VEuPathDB" id="VectorBase:SSCA006155"/>
<protein>
    <submittedName>
        <fullName evidence="2">Uncharacterized protein</fullName>
    </submittedName>
</protein>